<dbReference type="CDD" id="cd19088">
    <property type="entry name" value="AKR_AKR13B1"/>
    <property type="match status" value="1"/>
</dbReference>
<protein>
    <submittedName>
        <fullName evidence="3">Aldo/keto reductase</fullName>
    </submittedName>
</protein>
<proteinExistence type="predicted"/>
<dbReference type="PANTHER" id="PTHR43625:SF40">
    <property type="entry name" value="ALDO-KETO REDUCTASE YAKC [NADP(+)]"/>
    <property type="match status" value="1"/>
</dbReference>
<dbReference type="InterPro" id="IPR020471">
    <property type="entry name" value="AKR"/>
</dbReference>
<evidence type="ECO:0000256" key="1">
    <source>
        <dbReference type="ARBA" id="ARBA00023002"/>
    </source>
</evidence>
<evidence type="ECO:0000259" key="2">
    <source>
        <dbReference type="Pfam" id="PF00248"/>
    </source>
</evidence>
<accession>A0A1Z4GIV9</accession>
<dbReference type="InterPro" id="IPR036812">
    <property type="entry name" value="NAD(P)_OxRdtase_dom_sf"/>
</dbReference>
<dbReference type="InterPro" id="IPR018170">
    <property type="entry name" value="Aldo/ket_reductase_CS"/>
</dbReference>
<dbReference type="SUPFAM" id="SSF51430">
    <property type="entry name" value="NAD(P)-linked oxidoreductase"/>
    <property type="match status" value="1"/>
</dbReference>
<dbReference type="PROSITE" id="PS00062">
    <property type="entry name" value="ALDOKETO_REDUCTASE_2"/>
    <property type="match status" value="1"/>
</dbReference>
<evidence type="ECO:0000313" key="3">
    <source>
        <dbReference type="EMBL" id="BAY17453.1"/>
    </source>
</evidence>
<dbReference type="GO" id="GO:0005737">
    <property type="term" value="C:cytoplasm"/>
    <property type="evidence" value="ECO:0007669"/>
    <property type="project" value="TreeGrafter"/>
</dbReference>
<name>A0A1Z4GIV9_9CYAN</name>
<dbReference type="InterPro" id="IPR050791">
    <property type="entry name" value="Aldo-Keto_reductase"/>
</dbReference>
<dbReference type="Pfam" id="PF00248">
    <property type="entry name" value="Aldo_ket_red"/>
    <property type="match status" value="1"/>
</dbReference>
<feature type="domain" description="NADP-dependent oxidoreductase" evidence="2">
    <location>
        <begin position="16"/>
        <end position="289"/>
    </location>
</feature>
<dbReference type="EMBL" id="AP018174">
    <property type="protein sequence ID" value="BAY17453.1"/>
    <property type="molecule type" value="Genomic_DNA"/>
</dbReference>
<dbReference type="GO" id="GO:0016491">
    <property type="term" value="F:oxidoreductase activity"/>
    <property type="evidence" value="ECO:0007669"/>
    <property type="project" value="UniProtKB-KW"/>
</dbReference>
<organism evidence="3 4">
    <name type="scientific">Anabaenopsis circularis NIES-21</name>
    <dbReference type="NCBI Taxonomy" id="1085406"/>
    <lineage>
        <taxon>Bacteria</taxon>
        <taxon>Bacillati</taxon>
        <taxon>Cyanobacteriota</taxon>
        <taxon>Cyanophyceae</taxon>
        <taxon>Nostocales</taxon>
        <taxon>Nodulariaceae</taxon>
        <taxon>Anabaenopsis</taxon>
    </lineage>
</organism>
<dbReference type="PANTHER" id="PTHR43625">
    <property type="entry name" value="AFLATOXIN B1 ALDEHYDE REDUCTASE"/>
    <property type="match status" value="1"/>
</dbReference>
<evidence type="ECO:0000313" key="4">
    <source>
        <dbReference type="Proteomes" id="UP000218287"/>
    </source>
</evidence>
<dbReference type="InterPro" id="IPR023210">
    <property type="entry name" value="NADP_OxRdtase_dom"/>
</dbReference>
<reference evidence="3 4" key="1">
    <citation type="submission" date="2017-06" db="EMBL/GenBank/DDBJ databases">
        <title>Genome sequencing of cyanobaciteial culture collection at National Institute for Environmental Studies (NIES).</title>
        <authorList>
            <person name="Hirose Y."/>
            <person name="Shimura Y."/>
            <person name="Fujisawa T."/>
            <person name="Nakamura Y."/>
            <person name="Kawachi M."/>
        </authorList>
    </citation>
    <scope>NUCLEOTIDE SEQUENCE [LARGE SCALE GENOMIC DNA]</scope>
    <source>
        <strain evidence="3 4">NIES-21</strain>
    </source>
</reference>
<sequence length="315" mass="34412">MEIKRLSNTGVGISAIGLGAMPMSLSGRPTESEAIETIHRALKLGINLIDTADSYCLDESEKHHNERLICKALQQYDGDTSQVVTITKGGLMRPNGEWVPNGNPEHLRQTIQESFAALGGVKPIDLWLYHSPDPNYSIKESLTPVNEAVAAGLIKYVGVSNFSVNQIKQALEIVDIVAVENQYHLWHRNPEFDGILEYCEQEALTFLAWSPLGGVGGKRRSSNLDAVPILTELATAKEVSIYCILLAWLRAKSPVVVPVVGARKPASIADSASSVAVQLSDAEIKQIDNSVSSTSIARKGLNWVKRQLERIPLPR</sequence>
<dbReference type="PRINTS" id="PR00069">
    <property type="entry name" value="ALDKETRDTASE"/>
</dbReference>
<dbReference type="OrthoDB" id="9809990at2"/>
<keyword evidence="4" id="KW-1185">Reference proteome</keyword>
<dbReference type="Proteomes" id="UP000218287">
    <property type="component" value="Chromosome"/>
</dbReference>
<keyword evidence="1" id="KW-0560">Oxidoreductase</keyword>
<dbReference type="AlphaFoldDB" id="A0A1Z4GIV9"/>
<dbReference type="Gene3D" id="3.20.20.100">
    <property type="entry name" value="NADP-dependent oxidoreductase domain"/>
    <property type="match status" value="1"/>
</dbReference>
<gene>
    <name evidence="3" type="ORF">NIES21_32910</name>
</gene>